<evidence type="ECO:0000256" key="4">
    <source>
        <dbReference type="SAM" id="MobiDB-lite"/>
    </source>
</evidence>
<feature type="region of interest" description="Disordered" evidence="4">
    <location>
        <begin position="80"/>
        <end position="100"/>
    </location>
</feature>
<evidence type="ECO:0000259" key="7">
    <source>
        <dbReference type="Pfam" id="PF17189"/>
    </source>
</evidence>
<keyword evidence="9" id="KW-1185">Reference proteome</keyword>
<evidence type="ECO:0000256" key="1">
    <source>
        <dbReference type="ARBA" id="ARBA00005382"/>
    </source>
</evidence>
<dbReference type="PANTHER" id="PTHR11069">
    <property type="entry name" value="GLUCOSYLCERAMIDASE"/>
    <property type="match status" value="1"/>
</dbReference>
<keyword evidence="2 5" id="KW-0732">Signal</keyword>
<feature type="signal peptide" evidence="5">
    <location>
        <begin position="1"/>
        <end position="18"/>
    </location>
</feature>
<proteinExistence type="inferred from homology"/>
<dbReference type="GO" id="GO:0016020">
    <property type="term" value="C:membrane"/>
    <property type="evidence" value="ECO:0007669"/>
    <property type="project" value="GOC"/>
</dbReference>
<dbReference type="Pfam" id="PF14587">
    <property type="entry name" value="Glyco_hydr_30_2"/>
    <property type="match status" value="1"/>
</dbReference>
<accession>A0A423W8L9</accession>
<keyword evidence="3" id="KW-0378">Hydrolase</keyword>
<evidence type="ECO:0000313" key="9">
    <source>
        <dbReference type="Proteomes" id="UP000284375"/>
    </source>
</evidence>
<dbReference type="InterPro" id="IPR013780">
    <property type="entry name" value="Glyco_hydro_b"/>
</dbReference>
<dbReference type="GO" id="GO:0006680">
    <property type="term" value="P:glucosylceramide catabolic process"/>
    <property type="evidence" value="ECO:0007669"/>
    <property type="project" value="TreeGrafter"/>
</dbReference>
<dbReference type="AlphaFoldDB" id="A0A423W8L9"/>
<dbReference type="STRING" id="252740.A0A423W8L9"/>
<feature type="domain" description="Glycosyl hydrolase family 30 beta sandwich" evidence="7">
    <location>
        <begin position="377"/>
        <end position="463"/>
    </location>
</feature>
<dbReference type="SUPFAM" id="SSF51011">
    <property type="entry name" value="Glycosyl hydrolase domain"/>
    <property type="match status" value="1"/>
</dbReference>
<evidence type="ECO:0000259" key="6">
    <source>
        <dbReference type="Pfam" id="PF14587"/>
    </source>
</evidence>
<feature type="domain" description="Endo-beta-1,6-galactanase-like" evidence="6">
    <location>
        <begin position="21"/>
        <end position="269"/>
    </location>
</feature>
<dbReference type="PANTHER" id="PTHR11069:SF23">
    <property type="entry name" value="LYSOSOMAL ACID GLUCOSYLCERAMIDASE"/>
    <property type="match status" value="1"/>
</dbReference>
<dbReference type="OrthoDB" id="2012278at2759"/>
<name>A0A423W8L9_CYTCH</name>
<protein>
    <recommendedName>
        <fullName evidence="10">Glycosyl hydrolase family 30 beta sandwich domain-containing protein</fullName>
    </recommendedName>
</protein>
<comment type="similarity">
    <text evidence="1">Belongs to the glycosyl hydrolase 30 family.</text>
</comment>
<evidence type="ECO:0000313" key="8">
    <source>
        <dbReference type="EMBL" id="ROV99657.1"/>
    </source>
</evidence>
<dbReference type="Proteomes" id="UP000284375">
    <property type="component" value="Unassembled WGS sequence"/>
</dbReference>
<comment type="caution">
    <text evidence="8">The sequence shown here is derived from an EMBL/GenBank/DDBJ whole genome shotgun (WGS) entry which is preliminary data.</text>
</comment>
<evidence type="ECO:0000256" key="3">
    <source>
        <dbReference type="ARBA" id="ARBA00022801"/>
    </source>
</evidence>
<reference evidence="8 9" key="1">
    <citation type="submission" date="2015-09" db="EMBL/GenBank/DDBJ databases">
        <title>Host preference determinants of Valsa canker pathogens revealed by comparative genomics.</title>
        <authorList>
            <person name="Yin Z."/>
            <person name="Huang L."/>
        </authorList>
    </citation>
    <scope>NUCLEOTIDE SEQUENCE [LARGE SCALE GENOMIC DNA]</scope>
    <source>
        <strain evidence="8 9">YSFL</strain>
    </source>
</reference>
<sequence length="479" mass="49841">MGFATTLTMATCLGAAIAQTAITVDLGTTHQTIDGFGFSQAFGRAREFQKVNSTAQKQGLDLLFDTTVGAGMTIIRNRIGSGGTGDSIEPKSPGSPTGTPTYVWDNDDSGQIWLSKQAMSYGVKTIYADAWGAPGFMKTNGIEGSGGYLCGTTGHTCTSGDWRQAYANFLVKYVQLYNAAGIPITHLGFLNEPDYSVGYSSMLINVSTAAEVTSFLPTLHTTLQAANLTSQVTIACCDTISWSDAKKVTAALASANQITPYLGLLTSHMYSGEPNSLISTTLSNLPPVWMTEGADLKSAWCTTWYSSGGACEGLTWASKIATGILSADLSAYIYWQGLEVNQPQASSYLVAVLDGATATPSGRLWAFAMWSRFIRPGAVRLGTTGTISSVQIGAFKNTDGSVVVVFTNSGSSAKSAAVSVSGFTPSAASAWLTDNSNSVNSTSATLSGGVVTVSLPSYSVVTVKLTGAAGNGKTSISSK</sequence>
<dbReference type="InterPro" id="IPR001139">
    <property type="entry name" value="Glyco_hydro_30"/>
</dbReference>
<dbReference type="Pfam" id="PF17189">
    <property type="entry name" value="Glyco_hydro_30C"/>
    <property type="match status" value="1"/>
</dbReference>
<dbReference type="SUPFAM" id="SSF51445">
    <property type="entry name" value="(Trans)glycosidases"/>
    <property type="match status" value="1"/>
</dbReference>
<dbReference type="InterPro" id="IPR033452">
    <property type="entry name" value="GH30_C"/>
</dbReference>
<organism evidence="8 9">
    <name type="scientific">Cytospora chrysosperma</name>
    <name type="common">Cytospora canker fungus</name>
    <name type="synonym">Sphaeria chrysosperma</name>
    <dbReference type="NCBI Taxonomy" id="252740"/>
    <lineage>
        <taxon>Eukaryota</taxon>
        <taxon>Fungi</taxon>
        <taxon>Dikarya</taxon>
        <taxon>Ascomycota</taxon>
        <taxon>Pezizomycotina</taxon>
        <taxon>Sordariomycetes</taxon>
        <taxon>Sordariomycetidae</taxon>
        <taxon>Diaporthales</taxon>
        <taxon>Cytosporaceae</taxon>
        <taxon>Cytospora</taxon>
    </lineage>
</organism>
<dbReference type="GO" id="GO:0004348">
    <property type="term" value="F:glucosylceramidase activity"/>
    <property type="evidence" value="ECO:0007669"/>
    <property type="project" value="InterPro"/>
</dbReference>
<evidence type="ECO:0008006" key="10">
    <source>
        <dbReference type="Google" id="ProtNLM"/>
    </source>
</evidence>
<dbReference type="Gene3D" id="2.60.40.1180">
    <property type="entry name" value="Golgi alpha-mannosidase II"/>
    <property type="match status" value="1"/>
</dbReference>
<dbReference type="EMBL" id="LJZO01000010">
    <property type="protein sequence ID" value="ROV99657.1"/>
    <property type="molecule type" value="Genomic_DNA"/>
</dbReference>
<gene>
    <name evidence="8" type="ORF">VSDG_03100</name>
</gene>
<dbReference type="Gene3D" id="3.20.20.80">
    <property type="entry name" value="Glycosidases"/>
    <property type="match status" value="1"/>
</dbReference>
<dbReference type="InterPro" id="IPR017853">
    <property type="entry name" value="GH"/>
</dbReference>
<feature type="chain" id="PRO_5019404932" description="Glycosyl hydrolase family 30 beta sandwich domain-containing protein" evidence="5">
    <location>
        <begin position="19"/>
        <end position="479"/>
    </location>
</feature>
<evidence type="ECO:0000256" key="5">
    <source>
        <dbReference type="SAM" id="SignalP"/>
    </source>
</evidence>
<dbReference type="InterPro" id="IPR039514">
    <property type="entry name" value="6GAL-like"/>
</dbReference>
<evidence type="ECO:0000256" key="2">
    <source>
        <dbReference type="ARBA" id="ARBA00022729"/>
    </source>
</evidence>